<feature type="domain" description="DUF4123" evidence="1">
    <location>
        <begin position="19"/>
        <end position="127"/>
    </location>
</feature>
<keyword evidence="3" id="KW-1185">Reference proteome</keyword>
<dbReference type="RefSeq" id="WP_367594718.1">
    <property type="nucleotide sequence ID" value="NZ_JBFMVT010000002.1"/>
</dbReference>
<protein>
    <submittedName>
        <fullName evidence="2">DUF4123 domain-containing protein</fullName>
    </submittedName>
</protein>
<evidence type="ECO:0000313" key="3">
    <source>
        <dbReference type="Proteomes" id="UP001555342"/>
    </source>
</evidence>
<dbReference type="EMBL" id="JBFMVT010000002">
    <property type="protein sequence ID" value="MEW7312484.1"/>
    <property type="molecule type" value="Genomic_DNA"/>
</dbReference>
<proteinExistence type="predicted"/>
<dbReference type="InterPro" id="IPR025391">
    <property type="entry name" value="DUF4123"/>
</dbReference>
<comment type="caution">
    <text evidence="2">The sequence shown here is derived from an EMBL/GenBank/DDBJ whole genome shotgun (WGS) entry which is preliminary data.</text>
</comment>
<dbReference type="Pfam" id="PF13503">
    <property type="entry name" value="DUF4123"/>
    <property type="match status" value="1"/>
</dbReference>
<evidence type="ECO:0000313" key="2">
    <source>
        <dbReference type="EMBL" id="MEW7312484.1"/>
    </source>
</evidence>
<organism evidence="2 3">
    <name type="scientific">Buttiauxella gaviniae</name>
    <dbReference type="NCBI Taxonomy" id="82990"/>
    <lineage>
        <taxon>Bacteria</taxon>
        <taxon>Pseudomonadati</taxon>
        <taxon>Pseudomonadota</taxon>
        <taxon>Gammaproteobacteria</taxon>
        <taxon>Enterobacterales</taxon>
        <taxon>Enterobacteriaceae</taxon>
        <taxon>Buttiauxella</taxon>
    </lineage>
</organism>
<evidence type="ECO:0000259" key="1">
    <source>
        <dbReference type="Pfam" id="PF13503"/>
    </source>
</evidence>
<dbReference type="Proteomes" id="UP001555342">
    <property type="component" value="Unassembled WGS sequence"/>
</dbReference>
<name>A0ABV3NSG7_9ENTR</name>
<gene>
    <name evidence="2" type="ORF">AB1E22_07125</name>
</gene>
<sequence length="277" mass="31129">MQLSELLAMNISQASSKSCFVLFEAGLLDNKALRQVCELADGKMRTLFVHPQLEHLVAVGPWLIQIAQTDDTIPNILEQQGVLRGIIWSDLLLPQLAEQLSWGCVVQSPEKTGTLLRFYTPDALQHLALRNDLSWHPELFNGIESWYISTEKQRWKVLFLPRSNNAPPCVKQNIVILDNELWSALSGDHEVTALLKVWQQQPQSSHFPICSQRAIVRKALDKAKQAGLVLPIDKKIYALHYLSGGNQSIHSEAMSLALNNVINNKITLAEALLQENE</sequence>
<reference evidence="2 3" key="1">
    <citation type="submission" date="2024-07" db="EMBL/GenBank/DDBJ databases">
        <authorList>
            <person name="Wang L."/>
        </authorList>
    </citation>
    <scope>NUCLEOTIDE SEQUENCE [LARGE SCALE GENOMIC DNA]</scope>
    <source>
        <strain evidence="2 3">WL359</strain>
    </source>
</reference>
<accession>A0ABV3NSG7</accession>